<dbReference type="AlphaFoldDB" id="A0AAV4Y4X7"/>
<reference evidence="2 3" key="1">
    <citation type="submission" date="2021-06" db="EMBL/GenBank/DDBJ databases">
        <title>Caerostris extrusa draft genome.</title>
        <authorList>
            <person name="Kono N."/>
            <person name="Arakawa K."/>
        </authorList>
    </citation>
    <scope>NUCLEOTIDE SEQUENCE [LARGE SCALE GENOMIC DNA]</scope>
</reference>
<feature type="compositionally biased region" description="Basic and acidic residues" evidence="1">
    <location>
        <begin position="58"/>
        <end position="80"/>
    </location>
</feature>
<evidence type="ECO:0000256" key="1">
    <source>
        <dbReference type="SAM" id="MobiDB-lite"/>
    </source>
</evidence>
<accession>A0AAV4Y4X7</accession>
<sequence length="146" mass="16165">MSERVRIIFVTESNVLNELRASLLEVVSNKEARAENSIEKPIEAENNSENVEAGQDNGLEKAGESIDAKEKVESEEKVDSDINPAVDNETDKQNDVPVTNGDSDNIKNDEIPATNIEMEIVNQDSVSEDKTVEMRTKTVLAKMLMT</sequence>
<comment type="caution">
    <text evidence="2">The sequence shown here is derived from an EMBL/GenBank/DDBJ whole genome shotgun (WGS) entry which is preliminary data.</text>
</comment>
<protein>
    <submittedName>
        <fullName evidence="2">Uncharacterized protein</fullName>
    </submittedName>
</protein>
<proteinExistence type="predicted"/>
<gene>
    <name evidence="2" type="ORF">CEXT_52291</name>
</gene>
<evidence type="ECO:0000313" key="3">
    <source>
        <dbReference type="Proteomes" id="UP001054945"/>
    </source>
</evidence>
<dbReference type="Proteomes" id="UP001054945">
    <property type="component" value="Unassembled WGS sequence"/>
</dbReference>
<keyword evidence="3" id="KW-1185">Reference proteome</keyword>
<feature type="region of interest" description="Disordered" evidence="1">
    <location>
        <begin position="30"/>
        <end position="112"/>
    </location>
</feature>
<name>A0AAV4Y4X7_CAEEX</name>
<dbReference type="EMBL" id="BPLR01018683">
    <property type="protein sequence ID" value="GIZ01535.1"/>
    <property type="molecule type" value="Genomic_DNA"/>
</dbReference>
<evidence type="ECO:0000313" key="2">
    <source>
        <dbReference type="EMBL" id="GIZ01535.1"/>
    </source>
</evidence>
<feature type="compositionally biased region" description="Basic and acidic residues" evidence="1">
    <location>
        <begin position="30"/>
        <end position="43"/>
    </location>
</feature>
<organism evidence="2 3">
    <name type="scientific">Caerostris extrusa</name>
    <name type="common">Bark spider</name>
    <name type="synonym">Caerostris bankana</name>
    <dbReference type="NCBI Taxonomy" id="172846"/>
    <lineage>
        <taxon>Eukaryota</taxon>
        <taxon>Metazoa</taxon>
        <taxon>Ecdysozoa</taxon>
        <taxon>Arthropoda</taxon>
        <taxon>Chelicerata</taxon>
        <taxon>Arachnida</taxon>
        <taxon>Araneae</taxon>
        <taxon>Araneomorphae</taxon>
        <taxon>Entelegynae</taxon>
        <taxon>Araneoidea</taxon>
        <taxon>Araneidae</taxon>
        <taxon>Caerostris</taxon>
    </lineage>
</organism>